<dbReference type="Gene3D" id="2.60.40.10">
    <property type="entry name" value="Immunoglobulins"/>
    <property type="match status" value="1"/>
</dbReference>
<feature type="compositionally biased region" description="Polar residues" evidence="8">
    <location>
        <begin position="186"/>
        <end position="197"/>
    </location>
</feature>
<organism evidence="10 11">
    <name type="scientific">Litomosoides sigmodontis</name>
    <name type="common">Filarial nematode worm</name>
    <dbReference type="NCBI Taxonomy" id="42156"/>
    <lineage>
        <taxon>Eukaryota</taxon>
        <taxon>Metazoa</taxon>
        <taxon>Ecdysozoa</taxon>
        <taxon>Nematoda</taxon>
        <taxon>Chromadorea</taxon>
        <taxon>Rhabditida</taxon>
        <taxon>Spirurina</taxon>
        <taxon>Spiruromorpha</taxon>
        <taxon>Filarioidea</taxon>
        <taxon>Onchocercidae</taxon>
        <taxon>Litomosoides</taxon>
    </lineage>
</organism>
<evidence type="ECO:0000256" key="3">
    <source>
        <dbReference type="ARBA" id="ARBA00023212"/>
    </source>
</evidence>
<evidence type="ECO:0000256" key="5">
    <source>
        <dbReference type="ARBA" id="ARBA00037744"/>
    </source>
</evidence>
<evidence type="ECO:0000256" key="1">
    <source>
        <dbReference type="ARBA" id="ARBA00004245"/>
    </source>
</evidence>
<sequence>FIISLSVLLTRMTDASDSDEFCNHLRSLVFDQKHMTGRGLRFLRGKTGLDELNLAVCIGAITSLYLMIGQCAQMVANAILTMTPISLTYIFPAEKPPTPQLLIYWSAFGLLTLLDSNFAPESGYYFIKVVLLALLFLHPFDGADRILWYIRLAHSDQIRDEAAITPLTTEEVSKILKKEKLVPSGATKTDSATSQAVRSDHSSSYDSEGKNPMLFDSDYRTQGHEGTSAESLNANYSPHDLAFEPTKYLVFNAPYDFENLTYFIRIRNTSAKYIAYAIKSNAISRVFATPPCGILPPKQKCDIAVTVKSMDKFNEQLVQNDRLAFDYVFCPPETKQFKFRLLQTEVRRRKNIYIKYNP</sequence>
<feature type="compositionally biased region" description="Basic and acidic residues" evidence="8">
    <location>
        <begin position="198"/>
        <end position="209"/>
    </location>
</feature>
<keyword evidence="11" id="KW-1185">Reference proteome</keyword>
<keyword evidence="2" id="KW-0963">Cytoplasm</keyword>
<dbReference type="GO" id="GO:0005856">
    <property type="term" value="C:cytoskeleton"/>
    <property type="evidence" value="ECO:0007669"/>
    <property type="project" value="UniProtKB-SubCell"/>
</dbReference>
<dbReference type="InterPro" id="IPR008962">
    <property type="entry name" value="PapD-like_sf"/>
</dbReference>
<dbReference type="STRING" id="42156.A0A3P6U2C9"/>
<evidence type="ECO:0000256" key="8">
    <source>
        <dbReference type="SAM" id="MobiDB-lite"/>
    </source>
</evidence>
<reference evidence="10 11" key="1">
    <citation type="submission" date="2018-08" db="EMBL/GenBank/DDBJ databases">
        <authorList>
            <person name="Laetsch R D."/>
            <person name="Stevens L."/>
            <person name="Kumar S."/>
            <person name="Blaxter L. M."/>
        </authorList>
    </citation>
    <scope>NUCLEOTIDE SEQUENCE [LARGE SCALE GENOMIC DNA]</scope>
</reference>
<dbReference type="InterPro" id="IPR051155">
    <property type="entry name" value="Nematode_MSP"/>
</dbReference>
<evidence type="ECO:0000256" key="2">
    <source>
        <dbReference type="ARBA" id="ARBA00022490"/>
    </source>
</evidence>
<proteinExistence type="predicted"/>
<protein>
    <recommendedName>
        <fullName evidence="7">Major sperm protein</fullName>
    </recommendedName>
</protein>
<dbReference type="PANTHER" id="PTHR22920">
    <property type="entry name" value="MAJOR SPERM PROTEIN"/>
    <property type="match status" value="1"/>
</dbReference>
<dbReference type="PROSITE" id="PS50202">
    <property type="entry name" value="MSP"/>
    <property type="match status" value="1"/>
</dbReference>
<feature type="non-terminal residue" evidence="10">
    <location>
        <position position="1"/>
    </location>
</feature>
<dbReference type="GO" id="GO:0031143">
    <property type="term" value="C:pseudopodium"/>
    <property type="evidence" value="ECO:0007669"/>
    <property type="project" value="UniProtKB-SubCell"/>
</dbReference>
<dbReference type="OrthoDB" id="5784816at2759"/>
<dbReference type="EMBL" id="UYRX01000684">
    <property type="protein sequence ID" value="VDK85310.1"/>
    <property type="molecule type" value="Genomic_DNA"/>
</dbReference>
<dbReference type="SUPFAM" id="SSF49354">
    <property type="entry name" value="PapD-like"/>
    <property type="match status" value="1"/>
</dbReference>
<keyword evidence="4" id="KW-0966">Cell projection</keyword>
<dbReference type="Proteomes" id="UP000277928">
    <property type="component" value="Unassembled WGS sequence"/>
</dbReference>
<comment type="subcellular location">
    <subcellularLocation>
        <location evidence="6">Cell projection</location>
        <location evidence="6">Pseudopodium</location>
    </subcellularLocation>
    <subcellularLocation>
        <location evidence="1">Cytoplasm</location>
        <location evidence="1">Cytoskeleton</location>
    </subcellularLocation>
</comment>
<feature type="domain" description="MSP" evidence="9">
    <location>
        <begin position="240"/>
        <end position="357"/>
    </location>
</feature>
<dbReference type="Pfam" id="PF00635">
    <property type="entry name" value="Motile_Sperm"/>
    <property type="match status" value="1"/>
</dbReference>
<evidence type="ECO:0000259" key="9">
    <source>
        <dbReference type="PROSITE" id="PS50202"/>
    </source>
</evidence>
<feature type="region of interest" description="Disordered" evidence="8">
    <location>
        <begin position="186"/>
        <end position="230"/>
    </location>
</feature>
<dbReference type="InterPro" id="IPR000535">
    <property type="entry name" value="MSP_dom"/>
</dbReference>
<comment type="function">
    <text evidence="5 7">Central component in molecular interactions underlying sperm crawling. Forms an extensive filament system that extends from sperm villipoda, along the leading edge of the pseudopod.</text>
</comment>
<dbReference type="InterPro" id="IPR013783">
    <property type="entry name" value="Ig-like_fold"/>
</dbReference>
<dbReference type="OMA" id="APYDFEN"/>
<evidence type="ECO:0000256" key="4">
    <source>
        <dbReference type="ARBA" id="ARBA00023273"/>
    </source>
</evidence>
<dbReference type="AlphaFoldDB" id="A0A3P6U2C9"/>
<evidence type="ECO:0000313" key="11">
    <source>
        <dbReference type="Proteomes" id="UP000277928"/>
    </source>
</evidence>
<evidence type="ECO:0000256" key="6">
    <source>
        <dbReference type="ARBA" id="ARBA00037818"/>
    </source>
</evidence>
<keyword evidence="3 7" id="KW-0206">Cytoskeleton</keyword>
<accession>A0A3P6U2C9</accession>
<evidence type="ECO:0000313" key="10">
    <source>
        <dbReference type="EMBL" id="VDK85310.1"/>
    </source>
</evidence>
<evidence type="ECO:0000256" key="7">
    <source>
        <dbReference type="RuleBase" id="RU003425"/>
    </source>
</evidence>
<dbReference type="PANTHER" id="PTHR22920:SF21">
    <property type="entry name" value="MAJOR SPERM PROTEIN"/>
    <property type="match status" value="1"/>
</dbReference>
<name>A0A3P6U2C9_LITSI</name>
<gene>
    <name evidence="10" type="ORF">NLS_LOCUS7066</name>
</gene>